<name>A0A2H5Y5N7_9CHLR</name>
<evidence type="ECO:0000313" key="1">
    <source>
        <dbReference type="EMBL" id="GBD08764.1"/>
    </source>
</evidence>
<dbReference type="AlphaFoldDB" id="A0A2H5Y5N7"/>
<protein>
    <submittedName>
        <fullName evidence="1">Uncharacterized protein</fullName>
    </submittedName>
</protein>
<accession>A0A2H5Y5N7</accession>
<dbReference type="EMBL" id="BEHY01000017">
    <property type="protein sequence ID" value="GBD08764.1"/>
    <property type="molecule type" value="Genomic_DNA"/>
</dbReference>
<reference evidence="2" key="1">
    <citation type="submission" date="2017-09" db="EMBL/GenBank/DDBJ databases">
        <title>Metaegenomics of thermophilic ammonia-oxidizing enrichment culture.</title>
        <authorList>
            <person name="Kato S."/>
            <person name="Suzuki K."/>
        </authorList>
    </citation>
    <scope>NUCLEOTIDE SEQUENCE [LARGE SCALE GENOMIC DNA]</scope>
</reference>
<evidence type="ECO:0000313" key="2">
    <source>
        <dbReference type="Proteomes" id="UP000236642"/>
    </source>
</evidence>
<comment type="caution">
    <text evidence="1">The sequence shown here is derived from an EMBL/GenBank/DDBJ whole genome shotgun (WGS) entry which is preliminary data.</text>
</comment>
<proteinExistence type="predicted"/>
<gene>
    <name evidence="1" type="ORF">HRbin22_01005</name>
</gene>
<organism evidence="1 2">
    <name type="scientific">Candidatus Thermoflexus japonica</name>
    <dbReference type="NCBI Taxonomy" id="2035417"/>
    <lineage>
        <taxon>Bacteria</taxon>
        <taxon>Bacillati</taxon>
        <taxon>Chloroflexota</taxon>
        <taxon>Thermoflexia</taxon>
        <taxon>Thermoflexales</taxon>
        <taxon>Thermoflexaceae</taxon>
        <taxon>Thermoflexus</taxon>
    </lineage>
</organism>
<sequence length="129" mass="14803">MSAIQEMVKALAALPEEQRRTMMAARLELFAEMSEAERRRSMAEMIDAMMGLPEEERRRLLRTRLEILAGFPEDKRMRLLQTHMAILQEKGPTAVQQEMSLIHTLINELSPTARAFVQKLMAQMGPSHP</sequence>
<dbReference type="Proteomes" id="UP000236642">
    <property type="component" value="Unassembled WGS sequence"/>
</dbReference>